<keyword evidence="2" id="KW-1185">Reference proteome</keyword>
<evidence type="ECO:0000313" key="2">
    <source>
        <dbReference type="Proteomes" id="UP000187203"/>
    </source>
</evidence>
<accession>A0A1R3JU00</accession>
<dbReference type="EMBL" id="AWUE01015360">
    <property type="protein sequence ID" value="OMO98264.1"/>
    <property type="molecule type" value="Genomic_DNA"/>
</dbReference>
<sequence length="62" mass="6765">MPHFFCLPFFWSTAAGLFTVVVARPMVELLLRLLTAAASSARPEPTGGGLGFFFCKSIILFL</sequence>
<organism evidence="1 2">
    <name type="scientific">Corchorus olitorius</name>
    <dbReference type="NCBI Taxonomy" id="93759"/>
    <lineage>
        <taxon>Eukaryota</taxon>
        <taxon>Viridiplantae</taxon>
        <taxon>Streptophyta</taxon>
        <taxon>Embryophyta</taxon>
        <taxon>Tracheophyta</taxon>
        <taxon>Spermatophyta</taxon>
        <taxon>Magnoliopsida</taxon>
        <taxon>eudicotyledons</taxon>
        <taxon>Gunneridae</taxon>
        <taxon>Pentapetalae</taxon>
        <taxon>rosids</taxon>
        <taxon>malvids</taxon>
        <taxon>Malvales</taxon>
        <taxon>Malvaceae</taxon>
        <taxon>Grewioideae</taxon>
        <taxon>Apeibeae</taxon>
        <taxon>Corchorus</taxon>
    </lineage>
</organism>
<reference evidence="2" key="1">
    <citation type="submission" date="2013-09" db="EMBL/GenBank/DDBJ databases">
        <title>Corchorus olitorius genome sequencing.</title>
        <authorList>
            <person name="Alam M."/>
            <person name="Haque M.S."/>
            <person name="Islam M.S."/>
            <person name="Emdad E.M."/>
            <person name="Islam M.M."/>
            <person name="Ahmed B."/>
            <person name="Halim A."/>
            <person name="Hossen Q.M.M."/>
            <person name="Hossain M.Z."/>
            <person name="Ahmed R."/>
            <person name="Khan M.M."/>
            <person name="Islam R."/>
            <person name="Rashid M.M."/>
            <person name="Khan S.A."/>
            <person name="Rahman M.S."/>
            <person name="Alam M."/>
            <person name="Yahiya A.S."/>
            <person name="Khan M.S."/>
            <person name="Azam M.S."/>
            <person name="Haque T."/>
            <person name="Lashkar M.Z.H."/>
            <person name="Akhand A.I."/>
            <person name="Morshed G."/>
            <person name="Roy S."/>
            <person name="Uddin K.S."/>
            <person name="Rabeya T."/>
            <person name="Hossain A.S."/>
            <person name="Chowdhury A."/>
            <person name="Snigdha A.R."/>
            <person name="Mortoza M.S."/>
            <person name="Matin S.A."/>
            <person name="Hoque S.M.E."/>
            <person name="Islam M.K."/>
            <person name="Roy D.K."/>
            <person name="Haider R."/>
            <person name="Moosa M.M."/>
            <person name="Elias S.M."/>
            <person name="Hasan A.M."/>
            <person name="Jahan S."/>
            <person name="Shafiuddin M."/>
            <person name="Mahmood N."/>
            <person name="Shommy N.S."/>
        </authorList>
    </citation>
    <scope>NUCLEOTIDE SEQUENCE [LARGE SCALE GENOMIC DNA]</scope>
    <source>
        <strain evidence="2">cv. O-4</strain>
    </source>
</reference>
<gene>
    <name evidence="1" type="ORF">COLO4_14034</name>
</gene>
<dbReference type="Proteomes" id="UP000187203">
    <property type="component" value="Unassembled WGS sequence"/>
</dbReference>
<protein>
    <submittedName>
        <fullName evidence="1">Uncharacterized protein</fullName>
    </submittedName>
</protein>
<dbReference type="AlphaFoldDB" id="A0A1R3JU00"/>
<comment type="caution">
    <text evidence="1">The sequence shown here is derived from an EMBL/GenBank/DDBJ whole genome shotgun (WGS) entry which is preliminary data.</text>
</comment>
<name>A0A1R3JU00_9ROSI</name>
<proteinExistence type="predicted"/>
<evidence type="ECO:0000313" key="1">
    <source>
        <dbReference type="EMBL" id="OMO98264.1"/>
    </source>
</evidence>